<keyword evidence="4" id="KW-1185">Reference proteome</keyword>
<dbReference type="Proteomes" id="UP001241605">
    <property type="component" value="Chromosome"/>
</dbReference>
<dbReference type="Gene3D" id="3.40.1740.10">
    <property type="entry name" value="VC0467-like"/>
    <property type="match status" value="1"/>
</dbReference>
<name>A0ABY8QJP3_9RHOB</name>
<comment type="similarity">
    <text evidence="1 2">Belongs to the UPF0301 (AlgH) family.</text>
</comment>
<dbReference type="RefSeq" id="WP_282301455.1">
    <property type="nucleotide sequence ID" value="NZ_CP124616.1"/>
</dbReference>
<protein>
    <recommendedName>
        <fullName evidence="2">UPF0301 protein QF118_04505</fullName>
    </recommendedName>
</protein>
<reference evidence="3 4" key="1">
    <citation type="submission" date="2023-05" db="EMBL/GenBank/DDBJ databases">
        <title>YMD87, complete Genome.</title>
        <authorList>
            <person name="Zhang J."/>
            <person name="Xu X."/>
        </authorList>
    </citation>
    <scope>NUCLEOTIDE SEQUENCE [LARGE SCALE GENOMIC DNA]</scope>
    <source>
        <strain evidence="3 4">YMD87</strain>
    </source>
</reference>
<evidence type="ECO:0000256" key="1">
    <source>
        <dbReference type="ARBA" id="ARBA00009600"/>
    </source>
</evidence>
<evidence type="ECO:0000313" key="4">
    <source>
        <dbReference type="Proteomes" id="UP001241605"/>
    </source>
</evidence>
<organism evidence="3 4">
    <name type="scientific">Tropicibacter oceani</name>
    <dbReference type="NCBI Taxonomy" id="3058420"/>
    <lineage>
        <taxon>Bacteria</taxon>
        <taxon>Pseudomonadati</taxon>
        <taxon>Pseudomonadota</taxon>
        <taxon>Alphaproteobacteria</taxon>
        <taxon>Rhodobacterales</taxon>
        <taxon>Roseobacteraceae</taxon>
        <taxon>Tropicibacter</taxon>
    </lineage>
</organism>
<dbReference type="SUPFAM" id="SSF143456">
    <property type="entry name" value="VC0467-like"/>
    <property type="match status" value="1"/>
</dbReference>
<dbReference type="PANTHER" id="PTHR30327">
    <property type="entry name" value="UNCHARACTERIZED PROTEIN YQGE"/>
    <property type="match status" value="1"/>
</dbReference>
<dbReference type="EMBL" id="CP124616">
    <property type="protein sequence ID" value="WGW04819.1"/>
    <property type="molecule type" value="Genomic_DNA"/>
</dbReference>
<dbReference type="Pfam" id="PF02622">
    <property type="entry name" value="DUF179"/>
    <property type="match status" value="1"/>
</dbReference>
<dbReference type="HAMAP" id="MF_00758">
    <property type="entry name" value="UPF0301"/>
    <property type="match status" value="1"/>
</dbReference>
<accession>A0ABY8QJP3</accession>
<dbReference type="PANTHER" id="PTHR30327:SF1">
    <property type="entry name" value="UPF0301 PROTEIN YQGE"/>
    <property type="match status" value="1"/>
</dbReference>
<sequence length="199" mass="21151">MRKAAAMQDRTPLATTDLTGKMLIAMPGMGDPRFEHSVVFMCDHSDEGAMGLIVNKPSGDVDMKALLAQLDVAMSPDVTSRAVHFGGPVEMGRGFVLHSPDYASAMTTLQVRDDISMTATLDILEELGRGTGPAQWLMALGYSGWGPGQLESELAQNGWLVCDASARLIFDLPDVEKWEAALETLGVAALALSAEGGRA</sequence>
<evidence type="ECO:0000256" key="2">
    <source>
        <dbReference type="HAMAP-Rule" id="MF_00758"/>
    </source>
</evidence>
<gene>
    <name evidence="3" type="ORF">QF118_04505</name>
</gene>
<dbReference type="NCBIfam" id="NF001268">
    <property type="entry name" value="PRK00228.1-4"/>
    <property type="match status" value="1"/>
</dbReference>
<evidence type="ECO:0000313" key="3">
    <source>
        <dbReference type="EMBL" id="WGW04819.1"/>
    </source>
</evidence>
<dbReference type="InterPro" id="IPR003774">
    <property type="entry name" value="AlgH-like"/>
</dbReference>
<proteinExistence type="inferred from homology"/>